<dbReference type="OrthoDB" id="4205429at2759"/>
<sequence>MSQESLAVSNDDLQGSTCKELRLDNIPSNSMAKRKATVVSVFAVGLRPHSLLIHECGEKPAAFRTFYRGDHLCQHLRLVHGVTKFIPPMEKWKSQVTHIKSRCGFCGQTFAVWFERNDHIAHYFHEGALMIDWRGCGGLDPAVVLAVENSTASYLIGTESTGIEPFSASRLARKAIANEKPSARSVEAQDAGFCAQPAQPTRVSHCATGKIRATASSRGNSHNRRNDAARGALCCLWF</sequence>
<comment type="caution">
    <text evidence="2">The sequence shown here is derived from an EMBL/GenBank/DDBJ whole genome shotgun (WGS) entry which is preliminary data.</text>
</comment>
<accession>A0A2B7WY54</accession>
<dbReference type="PROSITE" id="PS00028">
    <property type="entry name" value="ZINC_FINGER_C2H2_1"/>
    <property type="match status" value="1"/>
</dbReference>
<proteinExistence type="predicted"/>
<dbReference type="EMBL" id="PDNC01000068">
    <property type="protein sequence ID" value="PGH01736.1"/>
    <property type="molecule type" value="Genomic_DNA"/>
</dbReference>
<dbReference type="STRING" id="2060905.A0A2B7WY54"/>
<dbReference type="Proteomes" id="UP000224080">
    <property type="component" value="Unassembled WGS sequence"/>
</dbReference>
<feature type="domain" description="C2H2-type" evidence="1">
    <location>
        <begin position="103"/>
        <end position="125"/>
    </location>
</feature>
<reference evidence="2 3" key="1">
    <citation type="submission" date="2017-10" db="EMBL/GenBank/DDBJ databases">
        <title>Comparative genomics in systemic dimorphic fungi from Ajellomycetaceae.</title>
        <authorList>
            <person name="Munoz J.F."/>
            <person name="Mcewen J.G."/>
            <person name="Clay O.K."/>
            <person name="Cuomo C.A."/>
        </authorList>
    </citation>
    <scope>NUCLEOTIDE SEQUENCE [LARGE SCALE GENOMIC DNA]</scope>
    <source>
        <strain evidence="2 3">UAMH130</strain>
    </source>
</reference>
<protein>
    <recommendedName>
        <fullName evidence="1">C2H2-type domain-containing protein</fullName>
    </recommendedName>
</protein>
<evidence type="ECO:0000313" key="2">
    <source>
        <dbReference type="EMBL" id="PGH01736.1"/>
    </source>
</evidence>
<dbReference type="AlphaFoldDB" id="A0A2B7WY54"/>
<keyword evidence="3" id="KW-1185">Reference proteome</keyword>
<gene>
    <name evidence="2" type="ORF">GX51_05052</name>
</gene>
<organism evidence="2 3">
    <name type="scientific">Blastomyces parvus</name>
    <dbReference type="NCBI Taxonomy" id="2060905"/>
    <lineage>
        <taxon>Eukaryota</taxon>
        <taxon>Fungi</taxon>
        <taxon>Dikarya</taxon>
        <taxon>Ascomycota</taxon>
        <taxon>Pezizomycotina</taxon>
        <taxon>Eurotiomycetes</taxon>
        <taxon>Eurotiomycetidae</taxon>
        <taxon>Onygenales</taxon>
        <taxon>Ajellomycetaceae</taxon>
        <taxon>Blastomyces</taxon>
    </lineage>
</organism>
<evidence type="ECO:0000313" key="3">
    <source>
        <dbReference type="Proteomes" id="UP000224080"/>
    </source>
</evidence>
<name>A0A2B7WY54_9EURO</name>
<dbReference type="InterPro" id="IPR013087">
    <property type="entry name" value="Znf_C2H2_type"/>
</dbReference>
<evidence type="ECO:0000259" key="1">
    <source>
        <dbReference type="PROSITE" id="PS00028"/>
    </source>
</evidence>